<accession>A0A085V5K2</accession>
<evidence type="ECO:0000313" key="2">
    <source>
        <dbReference type="Proteomes" id="UP000028643"/>
    </source>
</evidence>
<dbReference type="InterPro" id="IPR016084">
    <property type="entry name" value="Haem_Oase-like_multi-hlx"/>
</dbReference>
<protein>
    <recommendedName>
        <fullName evidence="3">Heme oxygenase</fullName>
    </recommendedName>
</protein>
<dbReference type="Gene3D" id="1.20.910.10">
    <property type="entry name" value="Heme oxygenase-like"/>
    <property type="match status" value="1"/>
</dbReference>
<gene>
    <name evidence="1" type="ORF">IV02_14890</name>
</gene>
<evidence type="ECO:0008006" key="3">
    <source>
        <dbReference type="Google" id="ProtNLM"/>
    </source>
</evidence>
<dbReference type="AlphaFoldDB" id="A0A085V5K2"/>
<dbReference type="Proteomes" id="UP000028643">
    <property type="component" value="Unassembled WGS sequence"/>
</dbReference>
<dbReference type="Pfam" id="PF01126">
    <property type="entry name" value="Heme_oxygenase"/>
    <property type="match status" value="1"/>
</dbReference>
<name>A0A085V5K2_PSESX</name>
<reference evidence="1 2" key="1">
    <citation type="submission" date="2014-07" db="EMBL/GenBank/DDBJ databases">
        <title>Draft Genome Sequences of Environmental Pseudomonas syringae strains.</title>
        <authorList>
            <person name="Baltrus D.A."/>
            <person name="Berge O."/>
            <person name="Morris C."/>
        </authorList>
    </citation>
    <scope>NUCLEOTIDE SEQUENCE [LARGE SCALE GENOMIC DNA]</scope>
    <source>
        <strain evidence="1 2">CEB003</strain>
    </source>
</reference>
<dbReference type="InterPro" id="IPR016053">
    <property type="entry name" value="Haem_Oase-like"/>
</dbReference>
<organism evidence="1 2">
    <name type="scientific">Pseudomonas syringae</name>
    <dbReference type="NCBI Taxonomy" id="317"/>
    <lineage>
        <taxon>Bacteria</taxon>
        <taxon>Pseudomonadati</taxon>
        <taxon>Pseudomonadota</taxon>
        <taxon>Gammaproteobacteria</taxon>
        <taxon>Pseudomonadales</taxon>
        <taxon>Pseudomonadaceae</taxon>
        <taxon>Pseudomonas</taxon>
    </lineage>
</organism>
<proteinExistence type="predicted"/>
<dbReference type="GO" id="GO:0006788">
    <property type="term" value="P:heme oxidation"/>
    <property type="evidence" value="ECO:0007669"/>
    <property type="project" value="InterPro"/>
</dbReference>
<dbReference type="SUPFAM" id="SSF48613">
    <property type="entry name" value="Heme oxygenase-like"/>
    <property type="match status" value="1"/>
</dbReference>
<comment type="caution">
    <text evidence="1">The sequence shown here is derived from an EMBL/GenBank/DDBJ whole genome shotgun (WGS) entry which is preliminary data.</text>
</comment>
<dbReference type="PATRIC" id="fig|317.174.peg.3043"/>
<dbReference type="GO" id="GO:0004392">
    <property type="term" value="F:heme oxygenase (decyclizing) activity"/>
    <property type="evidence" value="ECO:0007669"/>
    <property type="project" value="InterPro"/>
</dbReference>
<dbReference type="EMBL" id="JPQT01000108">
    <property type="protein sequence ID" value="KFE50715.1"/>
    <property type="molecule type" value="Genomic_DNA"/>
</dbReference>
<evidence type="ECO:0000313" key="1">
    <source>
        <dbReference type="EMBL" id="KFE50715.1"/>
    </source>
</evidence>
<dbReference type="CDD" id="cd19166">
    <property type="entry name" value="HemeO-bac"/>
    <property type="match status" value="1"/>
</dbReference>
<sequence>MHVSLVHQELRDATAAPHKSLEKRLPFESADLDRGAYLRLLEAYYGFYFALEQQLDRVCDLDRSSLIGRHKAAALEKDLEVLGLTQEQISALEMCHELPPLTNALQALGVMYVMEGATLGGQVLSRIVKARLSIDSDTGGAFLNVYGSAAGQMWRRFLALLSVVDDPIQRGQVVQSALLTFGSFERWLERSQVLR</sequence>